<feature type="chain" id="PRO_5046180627" description="DUF1570 domain-containing protein" evidence="1">
    <location>
        <begin position="20"/>
        <end position="366"/>
    </location>
</feature>
<name>A0ABP9FLY4_9GAMM</name>
<keyword evidence="3" id="KW-1185">Reference proteome</keyword>
<dbReference type="Proteomes" id="UP001499988">
    <property type="component" value="Unassembled WGS sequence"/>
</dbReference>
<evidence type="ECO:0000313" key="3">
    <source>
        <dbReference type="Proteomes" id="UP001499988"/>
    </source>
</evidence>
<dbReference type="EMBL" id="BAABJZ010000101">
    <property type="protein sequence ID" value="GAA4899212.1"/>
    <property type="molecule type" value="Genomic_DNA"/>
</dbReference>
<sequence length="366" mass="41315">MRWLSALMLLCGCAGGSSAPAPPELPVHPSALRFTQALNQADLTYLQSIFQPAHPLAEVDPAFAVDPGWQVLADEWLADLLMHAQDGDWQLRKPLAVSEDGSFRLQYRLVHADFSVEYFYFDARFTASSVRLEDMGNRLFQLSQVGLMEELYHRMMLGHTRSSADFSSFFSQIGPLNRGEIGPEPLLESYTDMPDWLQQNVLPRDLMLRSLMAYGQSWYAELSPGTKQRLLGSDYPLLETTLCLQLPDRNCGAHFSRLPLALRQDVALQAEMGIRALQRGDTTEARGFAQMALISGIDYFPAYWLQMQLGILLGDYTGALAGLDSMVQHFDVPISKSMLTQMYPDQGQQFLRSADFRRWAEQFPQE</sequence>
<evidence type="ECO:0000256" key="1">
    <source>
        <dbReference type="SAM" id="SignalP"/>
    </source>
</evidence>
<organism evidence="2 3">
    <name type="scientific">Ferrimonas pelagia</name>
    <dbReference type="NCBI Taxonomy" id="1177826"/>
    <lineage>
        <taxon>Bacteria</taxon>
        <taxon>Pseudomonadati</taxon>
        <taxon>Pseudomonadota</taxon>
        <taxon>Gammaproteobacteria</taxon>
        <taxon>Alteromonadales</taxon>
        <taxon>Ferrimonadaceae</taxon>
        <taxon>Ferrimonas</taxon>
    </lineage>
</organism>
<evidence type="ECO:0008006" key="4">
    <source>
        <dbReference type="Google" id="ProtNLM"/>
    </source>
</evidence>
<reference evidence="3" key="1">
    <citation type="journal article" date="2019" name="Int. J. Syst. Evol. Microbiol.">
        <title>The Global Catalogue of Microorganisms (GCM) 10K type strain sequencing project: providing services to taxonomists for standard genome sequencing and annotation.</title>
        <authorList>
            <consortium name="The Broad Institute Genomics Platform"/>
            <consortium name="The Broad Institute Genome Sequencing Center for Infectious Disease"/>
            <person name="Wu L."/>
            <person name="Ma J."/>
        </authorList>
    </citation>
    <scope>NUCLEOTIDE SEQUENCE [LARGE SCALE GENOMIC DNA]</scope>
    <source>
        <strain evidence="3">JCM 18401</strain>
    </source>
</reference>
<keyword evidence="1" id="KW-0732">Signal</keyword>
<comment type="caution">
    <text evidence="2">The sequence shown here is derived from an EMBL/GenBank/DDBJ whole genome shotgun (WGS) entry which is preliminary data.</text>
</comment>
<proteinExistence type="predicted"/>
<dbReference type="RefSeq" id="WP_345336860.1">
    <property type="nucleotide sequence ID" value="NZ_BAABJZ010000101.1"/>
</dbReference>
<evidence type="ECO:0000313" key="2">
    <source>
        <dbReference type="EMBL" id="GAA4899212.1"/>
    </source>
</evidence>
<protein>
    <recommendedName>
        <fullName evidence="4">DUF1570 domain-containing protein</fullName>
    </recommendedName>
</protein>
<feature type="signal peptide" evidence="1">
    <location>
        <begin position="1"/>
        <end position="19"/>
    </location>
</feature>
<accession>A0ABP9FLY4</accession>
<gene>
    <name evidence="2" type="ORF">GCM10023333_35980</name>
</gene>